<reference evidence="3 4" key="1">
    <citation type="submission" date="2016-08" db="EMBL/GenBank/DDBJ databases">
        <title>Complete genome sequence of Fictibacillus arsenicus G25-54, a strain with toxicity to nematodes and a potential arsenic-resistance activity.</title>
        <authorList>
            <person name="Zheng Z."/>
        </authorList>
    </citation>
    <scope>NUCLEOTIDE SEQUENCE [LARGE SCALE GENOMIC DNA]</scope>
    <source>
        <strain evidence="3 4">G25-54</strain>
    </source>
</reference>
<proteinExistence type="predicted"/>
<dbReference type="EMBL" id="CP016761">
    <property type="protein sequence ID" value="ANX10706.1"/>
    <property type="molecule type" value="Genomic_DNA"/>
</dbReference>
<dbReference type="Gene3D" id="2.120.10.30">
    <property type="entry name" value="TolB, C-terminal domain"/>
    <property type="match status" value="1"/>
</dbReference>
<feature type="signal peptide" evidence="1">
    <location>
        <begin position="1"/>
        <end position="20"/>
    </location>
</feature>
<feature type="chain" id="PRO_5038464259" evidence="1">
    <location>
        <begin position="21"/>
        <end position="362"/>
    </location>
</feature>
<dbReference type="Proteomes" id="UP000077412">
    <property type="component" value="Chromosome"/>
</dbReference>
<dbReference type="InterPro" id="IPR011042">
    <property type="entry name" value="6-blade_b-propeller_TolB-like"/>
</dbReference>
<name>A0A1B1YZU0_9BACL</name>
<evidence type="ECO:0000259" key="2">
    <source>
        <dbReference type="Pfam" id="PF07995"/>
    </source>
</evidence>
<dbReference type="STRING" id="255247.ABE41_001595"/>
<gene>
    <name evidence="3" type="ORF">ABE41_001595</name>
</gene>
<evidence type="ECO:0000313" key="3">
    <source>
        <dbReference type="EMBL" id="ANX10706.1"/>
    </source>
</evidence>
<accession>A0A1B1YZU0</accession>
<dbReference type="InterPro" id="IPR012938">
    <property type="entry name" value="Glc/Sorbosone_DH"/>
</dbReference>
<evidence type="ECO:0000256" key="1">
    <source>
        <dbReference type="SAM" id="SignalP"/>
    </source>
</evidence>
<sequence length="362" mass="40165">MGVLALKRFFFILVSVLLLPGCFNDDKNTSENSEKDAVEVFARQTEVIATDLEIPWNITKQDNTFYLSQRPGYIVKVDGDSGRKTVQNLEVTKKILHSGEGGLLGFILAPDFNTSQEAIAYHTYREDGAVFNRIIALKLTGNTWTEKWIILEGIPGGRIHNGGRIQIGPDGKLYATAGEAGNPDNAQNLQTLAGKILRMELDGSIPDDNPFNNSYVYSYGHRNPQGLAWDQNGNLYSSEHGQSAHDEINLVEPGKNYGWPVIEGDEQESGMVPPIFHSGNVTWAPSGMTITDNKIYVSNLRGEQILVFDLTEKTVDTFFEGAGRMRDVLIEDNALYTITNNRDGRGNPREDDDKLIKLPLGE</sequence>
<dbReference type="OrthoDB" id="9770043at2"/>
<dbReference type="InterPro" id="IPR011041">
    <property type="entry name" value="Quinoprot_gluc/sorb_DH_b-prop"/>
</dbReference>
<dbReference type="Pfam" id="PF07995">
    <property type="entry name" value="GSDH"/>
    <property type="match status" value="1"/>
</dbReference>
<organism evidence="3 4">
    <name type="scientific">Fictibacillus arsenicus</name>
    <dbReference type="NCBI Taxonomy" id="255247"/>
    <lineage>
        <taxon>Bacteria</taxon>
        <taxon>Bacillati</taxon>
        <taxon>Bacillota</taxon>
        <taxon>Bacilli</taxon>
        <taxon>Bacillales</taxon>
        <taxon>Fictibacillaceae</taxon>
        <taxon>Fictibacillus</taxon>
    </lineage>
</organism>
<dbReference type="PANTHER" id="PTHR19328:SF13">
    <property type="entry name" value="HIPL1 PROTEIN"/>
    <property type="match status" value="1"/>
</dbReference>
<dbReference type="AlphaFoldDB" id="A0A1B1YZU0"/>
<dbReference type="KEGG" id="far:ABE41_001595"/>
<evidence type="ECO:0000313" key="4">
    <source>
        <dbReference type="Proteomes" id="UP000077412"/>
    </source>
</evidence>
<keyword evidence="1" id="KW-0732">Signal</keyword>
<dbReference type="SUPFAM" id="SSF50952">
    <property type="entry name" value="Soluble quinoprotein glucose dehydrogenase"/>
    <property type="match status" value="1"/>
</dbReference>
<protein>
    <submittedName>
        <fullName evidence="3">Quinoprotein glucose dehydrogenase</fullName>
    </submittedName>
</protein>
<dbReference type="PANTHER" id="PTHR19328">
    <property type="entry name" value="HEDGEHOG-INTERACTING PROTEIN"/>
    <property type="match status" value="1"/>
</dbReference>
<feature type="domain" description="Glucose/Sorbosone dehydrogenase" evidence="2">
    <location>
        <begin position="52"/>
        <end position="345"/>
    </location>
</feature>
<keyword evidence="4" id="KW-1185">Reference proteome</keyword>